<reference evidence="1 2" key="1">
    <citation type="submission" date="2018-10" db="EMBL/GenBank/DDBJ databases">
        <title>Genomic Encyclopedia of Archaeal and Bacterial Type Strains, Phase II (KMG-II): from individual species to whole genera.</title>
        <authorList>
            <person name="Goeker M."/>
        </authorList>
    </citation>
    <scope>NUCLEOTIDE SEQUENCE [LARGE SCALE GENOMIC DNA]</scope>
    <source>
        <strain evidence="1 2">DSM 29537</strain>
    </source>
</reference>
<dbReference type="OrthoDB" id="1351933at2"/>
<accession>A0A495M424</accession>
<proteinExistence type="predicted"/>
<dbReference type="EMBL" id="RBLC01000005">
    <property type="protein sequence ID" value="RKS19049.1"/>
    <property type="molecule type" value="Genomic_DNA"/>
</dbReference>
<keyword evidence="2" id="KW-1185">Reference proteome</keyword>
<dbReference type="AlphaFoldDB" id="A0A495M424"/>
<evidence type="ECO:0000313" key="1">
    <source>
        <dbReference type="EMBL" id="RKS19049.1"/>
    </source>
</evidence>
<organism evidence="1 2">
    <name type="scientific">Flavobacterium endophyticum</name>
    <dbReference type="NCBI Taxonomy" id="1540163"/>
    <lineage>
        <taxon>Bacteria</taxon>
        <taxon>Pseudomonadati</taxon>
        <taxon>Bacteroidota</taxon>
        <taxon>Flavobacteriia</taxon>
        <taxon>Flavobacteriales</taxon>
        <taxon>Flavobacteriaceae</taxon>
        <taxon>Flavobacterium</taxon>
    </lineage>
</organism>
<dbReference type="Proteomes" id="UP000277579">
    <property type="component" value="Unassembled WGS sequence"/>
</dbReference>
<comment type="caution">
    <text evidence="1">The sequence shown here is derived from an EMBL/GenBank/DDBJ whole genome shotgun (WGS) entry which is preliminary data.</text>
</comment>
<protein>
    <submittedName>
        <fullName evidence="1">Uncharacterized protein</fullName>
    </submittedName>
</protein>
<name>A0A495M424_9FLAO</name>
<dbReference type="RefSeq" id="WP_121377287.1">
    <property type="nucleotide sequence ID" value="NZ_RBLC01000005.1"/>
</dbReference>
<gene>
    <name evidence="1" type="ORF">CLV94_3000</name>
</gene>
<sequence>MGIIISKLALSQTNTVPFEIDLRDSDYPIAPLVFAENTAEQDTFRLRIIACIPSDITLPPTFLVEEDGNPVKVSIAGGQTVSARSFIIEYDDSTSTPEQQFTLWSIVVEYSLRGMASVDYILTRLRNIDPKTSRGTVTTVQEA</sequence>
<evidence type="ECO:0000313" key="2">
    <source>
        <dbReference type="Proteomes" id="UP000277579"/>
    </source>
</evidence>